<proteinExistence type="predicted"/>
<accession>A0A0D0D964</accession>
<sequence>MAYQTVLRELEACEANFKSTLLGMQSTVVLQEMFCERLSGQLAAQEEKQKKRKKGQLNCNGLPRLLTGDAFYGLVIEHKETSAIEEEARKARKKLRDERAGLMEAWKEADKKWLERNNSCQEVYHHELGLWTAECARAKVEKRQPGWRRPKLGKLESPIPKPVADSTDGGEAEGDNGEADDENNGNNGNNEDDTWDNESDGGSIEE</sequence>
<name>A0A0D0D964_9AGAM</name>
<dbReference type="InParanoid" id="A0A0D0D964"/>
<protein>
    <submittedName>
        <fullName evidence="2">Uncharacterized protein</fullName>
    </submittedName>
</protein>
<keyword evidence="3" id="KW-1185">Reference proteome</keyword>
<feature type="compositionally biased region" description="Acidic residues" evidence="1">
    <location>
        <begin position="190"/>
        <end position="206"/>
    </location>
</feature>
<evidence type="ECO:0000313" key="2">
    <source>
        <dbReference type="EMBL" id="KIK76944.1"/>
    </source>
</evidence>
<feature type="compositionally biased region" description="Acidic residues" evidence="1">
    <location>
        <begin position="168"/>
        <end position="183"/>
    </location>
</feature>
<dbReference type="HOGENOM" id="CLU_061607_2_1_1"/>
<evidence type="ECO:0000313" key="3">
    <source>
        <dbReference type="Proteomes" id="UP000054538"/>
    </source>
</evidence>
<evidence type="ECO:0000256" key="1">
    <source>
        <dbReference type="SAM" id="MobiDB-lite"/>
    </source>
</evidence>
<reference evidence="3" key="2">
    <citation type="submission" date="2015-01" db="EMBL/GenBank/DDBJ databases">
        <title>Evolutionary Origins and Diversification of the Mycorrhizal Mutualists.</title>
        <authorList>
            <consortium name="DOE Joint Genome Institute"/>
            <consortium name="Mycorrhizal Genomics Consortium"/>
            <person name="Kohler A."/>
            <person name="Kuo A."/>
            <person name="Nagy L.G."/>
            <person name="Floudas D."/>
            <person name="Copeland A."/>
            <person name="Barry K.W."/>
            <person name="Cichocki N."/>
            <person name="Veneault-Fourrey C."/>
            <person name="LaButti K."/>
            <person name="Lindquist E.A."/>
            <person name="Lipzen A."/>
            <person name="Lundell T."/>
            <person name="Morin E."/>
            <person name="Murat C."/>
            <person name="Riley R."/>
            <person name="Ohm R."/>
            <person name="Sun H."/>
            <person name="Tunlid A."/>
            <person name="Henrissat B."/>
            <person name="Grigoriev I.V."/>
            <person name="Hibbett D.S."/>
            <person name="Martin F."/>
        </authorList>
    </citation>
    <scope>NUCLEOTIDE SEQUENCE [LARGE SCALE GENOMIC DNA]</scope>
    <source>
        <strain evidence="3">Ve08.2h10</strain>
    </source>
</reference>
<organism evidence="2 3">
    <name type="scientific">Paxillus rubicundulus Ve08.2h10</name>
    <dbReference type="NCBI Taxonomy" id="930991"/>
    <lineage>
        <taxon>Eukaryota</taxon>
        <taxon>Fungi</taxon>
        <taxon>Dikarya</taxon>
        <taxon>Basidiomycota</taxon>
        <taxon>Agaricomycotina</taxon>
        <taxon>Agaricomycetes</taxon>
        <taxon>Agaricomycetidae</taxon>
        <taxon>Boletales</taxon>
        <taxon>Paxilineae</taxon>
        <taxon>Paxillaceae</taxon>
        <taxon>Paxillus</taxon>
    </lineage>
</organism>
<dbReference type="OrthoDB" id="2668279at2759"/>
<dbReference type="EMBL" id="KN827217">
    <property type="protein sequence ID" value="KIK76944.1"/>
    <property type="molecule type" value="Genomic_DNA"/>
</dbReference>
<reference evidence="2 3" key="1">
    <citation type="submission" date="2014-04" db="EMBL/GenBank/DDBJ databases">
        <authorList>
            <consortium name="DOE Joint Genome Institute"/>
            <person name="Kuo A."/>
            <person name="Kohler A."/>
            <person name="Jargeat P."/>
            <person name="Nagy L.G."/>
            <person name="Floudas D."/>
            <person name="Copeland A."/>
            <person name="Barry K.W."/>
            <person name="Cichocki N."/>
            <person name="Veneault-Fourrey C."/>
            <person name="LaButti K."/>
            <person name="Lindquist E.A."/>
            <person name="Lipzen A."/>
            <person name="Lundell T."/>
            <person name="Morin E."/>
            <person name="Murat C."/>
            <person name="Sun H."/>
            <person name="Tunlid A."/>
            <person name="Henrissat B."/>
            <person name="Grigoriev I.V."/>
            <person name="Hibbett D.S."/>
            <person name="Martin F."/>
            <person name="Nordberg H.P."/>
            <person name="Cantor M.N."/>
            <person name="Hua S.X."/>
        </authorList>
    </citation>
    <scope>NUCLEOTIDE SEQUENCE [LARGE SCALE GENOMIC DNA]</scope>
    <source>
        <strain evidence="2 3">Ve08.2h10</strain>
    </source>
</reference>
<dbReference type="AlphaFoldDB" id="A0A0D0D964"/>
<dbReference type="Proteomes" id="UP000054538">
    <property type="component" value="Unassembled WGS sequence"/>
</dbReference>
<feature type="region of interest" description="Disordered" evidence="1">
    <location>
        <begin position="141"/>
        <end position="206"/>
    </location>
</feature>
<gene>
    <name evidence="2" type="ORF">PAXRUDRAFT_17835</name>
</gene>